<feature type="non-terminal residue" evidence="3">
    <location>
        <position position="333"/>
    </location>
</feature>
<evidence type="ECO:0000313" key="4">
    <source>
        <dbReference type="Proteomes" id="UP001171751"/>
    </source>
</evidence>
<keyword evidence="4" id="KW-1185">Reference proteome</keyword>
<feature type="transmembrane region" description="Helical" evidence="2">
    <location>
        <begin position="142"/>
        <end position="160"/>
    </location>
</feature>
<evidence type="ECO:0000256" key="2">
    <source>
        <dbReference type="SAM" id="Phobius"/>
    </source>
</evidence>
<keyword evidence="2" id="KW-0812">Transmembrane</keyword>
<sequence length="333" mass="37995">MLKLEDISKGQRKRGVILIEKNQIKKIIQWLMIGLLVSFSAHYLLELFHFNFNFSHVWQEITQARPQLFLYGTVLIFVLYTFFSSLFGSAVMGGMVVLFLSWFGGISTNLKAAVRAEPVYPNDIYWLNEMGFLFEMVGKRNTIYIITGLVLALILLFAAWRYRSKNKKQTKRKNNWIIRLIGGTLSAGLLIYIGHFNYPDNAVNKVYSQEADWVGWNQGKNYSKNGFIAGFLFNLDAPPMEPLDHYSKEAVEKLYEKYRAKADQINEDQEAAEEETNVIFIMNESFSDPSNLEGVESNQDPLVNYREIIQESISGNALAPGFGGGTATNEFQV</sequence>
<evidence type="ECO:0000256" key="1">
    <source>
        <dbReference type="SAM" id="Coils"/>
    </source>
</evidence>
<feature type="transmembrane region" description="Helical" evidence="2">
    <location>
        <begin position="69"/>
        <end position="102"/>
    </location>
</feature>
<gene>
    <name evidence="3" type="ORF">Q4F26_06280</name>
</gene>
<protein>
    <submittedName>
        <fullName evidence="3">Uncharacterized protein</fullName>
    </submittedName>
</protein>
<name>A0AA43UDG2_9LACT</name>
<feature type="transmembrane region" description="Helical" evidence="2">
    <location>
        <begin position="176"/>
        <end position="198"/>
    </location>
</feature>
<keyword evidence="2" id="KW-1133">Transmembrane helix</keyword>
<evidence type="ECO:0000313" key="3">
    <source>
        <dbReference type="EMBL" id="MDO5457940.1"/>
    </source>
</evidence>
<dbReference type="EMBL" id="JAUNQW010000038">
    <property type="protein sequence ID" value="MDO5457940.1"/>
    <property type="molecule type" value="Genomic_DNA"/>
</dbReference>
<comment type="caution">
    <text evidence="3">The sequence shown here is derived from an EMBL/GenBank/DDBJ whole genome shotgun (WGS) entry which is preliminary data.</text>
</comment>
<dbReference type="Proteomes" id="UP001171751">
    <property type="component" value="Unassembled WGS sequence"/>
</dbReference>
<feature type="coiled-coil region" evidence="1">
    <location>
        <begin position="248"/>
        <end position="275"/>
    </location>
</feature>
<keyword evidence="2" id="KW-0472">Membrane</keyword>
<feature type="transmembrane region" description="Helical" evidence="2">
    <location>
        <begin position="27"/>
        <end position="48"/>
    </location>
</feature>
<accession>A0AA43UDG2</accession>
<keyword evidence="1" id="KW-0175">Coiled coil</keyword>
<dbReference type="AlphaFoldDB" id="A0AA43UDG2"/>
<organism evidence="3 4">
    <name type="scientific">Atopococcus tabaci</name>
    <dbReference type="NCBI Taxonomy" id="269774"/>
    <lineage>
        <taxon>Bacteria</taxon>
        <taxon>Bacillati</taxon>
        <taxon>Bacillota</taxon>
        <taxon>Bacilli</taxon>
        <taxon>Lactobacillales</taxon>
        <taxon>Carnobacteriaceae</taxon>
        <taxon>Atopococcus</taxon>
    </lineage>
</organism>
<proteinExistence type="predicted"/>
<reference evidence="3" key="1">
    <citation type="submission" date="2023-07" db="EMBL/GenBank/DDBJ databases">
        <title>Between Cages and Wild: Unraveling the Impact of Captivity on Animal Microbiomes and Antimicrobial Resistance.</title>
        <authorList>
            <person name="Schmartz G.P."/>
            <person name="Rehner J."/>
            <person name="Schuff M.J."/>
            <person name="Becker S.L."/>
            <person name="Kravczyk M."/>
            <person name="Gurevich A."/>
            <person name="Francke R."/>
            <person name="Mueller R."/>
            <person name="Keller V."/>
            <person name="Keller A."/>
        </authorList>
    </citation>
    <scope>NUCLEOTIDE SEQUENCE</scope>
    <source>
        <strain evidence="3">S39M_St_73</strain>
    </source>
</reference>